<evidence type="ECO:0000313" key="3">
    <source>
        <dbReference type="Proteomes" id="UP000077315"/>
    </source>
</evidence>
<protein>
    <submittedName>
        <fullName evidence="2">Uncharacterized protein</fullName>
    </submittedName>
</protein>
<name>A0A163A009_PHYB8</name>
<dbReference type="InParanoid" id="A0A163A009"/>
<feature type="region of interest" description="Disordered" evidence="1">
    <location>
        <begin position="106"/>
        <end position="139"/>
    </location>
</feature>
<sequence length="200" mass="23418">MYKHHIYTVFAKKYRIDPPFPISLESLVKYLKFKRKTNKQKSLKWHLSGLANHPLHDEVWKKNVLQHPTIENMLAEYKKTDEKLVKKKSSRNIITSTSTEQIEVEVKKEEEEEEEIVDDEKEEDKDKVDREGGGGYRAVYDNESADRVVKVPRAKGFMVIDSDSNSDKPENDVLKLSKRSEPIIPLKTLRQHKFVVLIKK</sequence>
<dbReference type="VEuPathDB" id="FungiDB:PHYBLDRAFT_60040"/>
<dbReference type="RefSeq" id="XP_018288181.1">
    <property type="nucleotide sequence ID" value="XM_018440591.1"/>
</dbReference>
<organism evidence="2 3">
    <name type="scientific">Phycomyces blakesleeanus (strain ATCC 8743b / DSM 1359 / FGSC 10004 / NBRC 33097 / NRRL 1555)</name>
    <dbReference type="NCBI Taxonomy" id="763407"/>
    <lineage>
        <taxon>Eukaryota</taxon>
        <taxon>Fungi</taxon>
        <taxon>Fungi incertae sedis</taxon>
        <taxon>Mucoromycota</taxon>
        <taxon>Mucoromycotina</taxon>
        <taxon>Mucoromycetes</taxon>
        <taxon>Mucorales</taxon>
        <taxon>Phycomycetaceae</taxon>
        <taxon>Phycomyces</taxon>
    </lineage>
</organism>
<reference evidence="3" key="1">
    <citation type="submission" date="2015-06" db="EMBL/GenBank/DDBJ databases">
        <title>Expansion of signal transduction pathways in fungi by whole-genome duplication.</title>
        <authorList>
            <consortium name="DOE Joint Genome Institute"/>
            <person name="Corrochano L.M."/>
            <person name="Kuo A."/>
            <person name="Marcet-Houben M."/>
            <person name="Polaino S."/>
            <person name="Salamov A."/>
            <person name="Villalobos J.M."/>
            <person name="Alvarez M.I."/>
            <person name="Avalos J."/>
            <person name="Benito E.P."/>
            <person name="Benoit I."/>
            <person name="Burger G."/>
            <person name="Camino L.P."/>
            <person name="Canovas D."/>
            <person name="Cerda-Olmedo E."/>
            <person name="Cheng J.-F."/>
            <person name="Dominguez A."/>
            <person name="Elias M."/>
            <person name="Eslava A.P."/>
            <person name="Glaser F."/>
            <person name="Grimwood J."/>
            <person name="Gutierrez G."/>
            <person name="Heitman J."/>
            <person name="Henrissat B."/>
            <person name="Iturriaga E.A."/>
            <person name="Lang B.F."/>
            <person name="Lavin J.L."/>
            <person name="Lee S."/>
            <person name="Li W."/>
            <person name="Lindquist E."/>
            <person name="Lopez-Garcia S."/>
            <person name="Luque E.M."/>
            <person name="Marcos A.T."/>
            <person name="Martin J."/>
            <person name="McCluskey K."/>
            <person name="Medina H.R."/>
            <person name="Miralles-Duran A."/>
            <person name="Miyazaki A."/>
            <person name="Munoz-Torres E."/>
            <person name="Oguiza J.A."/>
            <person name="Ohm R."/>
            <person name="Olmedo M."/>
            <person name="Orejas M."/>
            <person name="Ortiz-Castellanos L."/>
            <person name="Pisabarro A.G."/>
            <person name="Rodriguez-Romero J."/>
            <person name="Ruiz-Herrera J."/>
            <person name="Ruiz-Vazquez R."/>
            <person name="Sanz C."/>
            <person name="Schackwitz W."/>
            <person name="Schmutz J."/>
            <person name="Shahriari M."/>
            <person name="Shelest E."/>
            <person name="Silva-Franco F."/>
            <person name="Soanes D."/>
            <person name="Syed K."/>
            <person name="Tagua V.G."/>
            <person name="Talbot N.J."/>
            <person name="Thon M."/>
            <person name="De vries R.P."/>
            <person name="Wiebenga A."/>
            <person name="Yadav J.S."/>
            <person name="Braun E.L."/>
            <person name="Baker S."/>
            <person name="Garre V."/>
            <person name="Horwitz B."/>
            <person name="Torres-Martinez S."/>
            <person name="Idnurm A."/>
            <person name="Herrera-Estrella A."/>
            <person name="Gabaldon T."/>
            <person name="Grigoriev I.V."/>
        </authorList>
    </citation>
    <scope>NUCLEOTIDE SEQUENCE [LARGE SCALE GENOMIC DNA]</scope>
    <source>
        <strain evidence="3">NRRL 1555(-)</strain>
    </source>
</reference>
<evidence type="ECO:0000256" key="1">
    <source>
        <dbReference type="SAM" id="MobiDB-lite"/>
    </source>
</evidence>
<dbReference type="AlphaFoldDB" id="A0A163A009"/>
<feature type="compositionally biased region" description="Acidic residues" evidence="1">
    <location>
        <begin position="110"/>
        <end position="123"/>
    </location>
</feature>
<dbReference type="EMBL" id="KV440989">
    <property type="protein sequence ID" value="OAD70141.1"/>
    <property type="molecule type" value="Genomic_DNA"/>
</dbReference>
<accession>A0A163A009</accession>
<proteinExistence type="predicted"/>
<keyword evidence="3" id="KW-1185">Reference proteome</keyword>
<dbReference type="GeneID" id="29001497"/>
<dbReference type="OrthoDB" id="2266999at2759"/>
<gene>
    <name evidence="2" type="ORF">PHYBLDRAFT_60040</name>
</gene>
<evidence type="ECO:0000313" key="2">
    <source>
        <dbReference type="EMBL" id="OAD70141.1"/>
    </source>
</evidence>
<dbReference type="Proteomes" id="UP000077315">
    <property type="component" value="Unassembled WGS sequence"/>
</dbReference>